<keyword evidence="7" id="KW-0472">Membrane</keyword>
<dbReference type="InterPro" id="IPR011604">
    <property type="entry name" value="PDDEXK-like_dom_sf"/>
</dbReference>
<dbReference type="Proteomes" id="UP000280296">
    <property type="component" value="Unassembled WGS sequence"/>
</dbReference>
<feature type="transmembrane region" description="Helical" evidence="7">
    <location>
        <begin position="6"/>
        <end position="28"/>
    </location>
</feature>
<dbReference type="GO" id="GO:0004518">
    <property type="term" value="F:nuclease activity"/>
    <property type="evidence" value="ECO:0007669"/>
    <property type="project" value="UniProtKB-KW"/>
</dbReference>
<proteinExistence type="predicted"/>
<dbReference type="EMBL" id="RYZH01000002">
    <property type="protein sequence ID" value="RUL89462.1"/>
    <property type="molecule type" value="Genomic_DNA"/>
</dbReference>
<dbReference type="InterPro" id="IPR022765">
    <property type="entry name" value="Dna2/Cas4_DUF83"/>
</dbReference>
<comment type="caution">
    <text evidence="9">The sequence shown here is derived from an EMBL/GenBank/DDBJ whole genome shotgun (WGS) entry which is preliminary data.</text>
</comment>
<reference evidence="9 10" key="2">
    <citation type="submission" date="2019-01" db="EMBL/GenBank/DDBJ databases">
        <title>Tautonia sociabilis, a novel thermotolerant planctomycete of Isosphaeraceae family, isolated from a 4000 m deep subterranean habitat.</title>
        <authorList>
            <person name="Kovaleva O.L."/>
            <person name="Elcheninov A.G."/>
            <person name="Van Heerden E."/>
            <person name="Toshchakov S.V."/>
            <person name="Novikov A."/>
            <person name="Bonch-Osmolovskaya E.A."/>
            <person name="Kublanov I.V."/>
        </authorList>
    </citation>
    <scope>NUCLEOTIDE SEQUENCE [LARGE SCALE GENOMIC DNA]</scope>
    <source>
        <strain evidence="9 10">GM2012</strain>
    </source>
</reference>
<dbReference type="OrthoDB" id="282376at2"/>
<comment type="cofactor">
    <cofactor evidence="1">
        <name>[4Fe-4S] cluster</name>
        <dbReference type="ChEBI" id="CHEBI:49883"/>
    </cofactor>
</comment>
<keyword evidence="5" id="KW-0408">Iron</keyword>
<sequence>MIPDQSLPLWPIALCVLLAGVLLVIAAWRMREARGLASGQTLALDDVSLYSTRYRLAGRPDRIVRIGKTVVPEEWKSAKRLWPGHIAQMGAYFLLIEERYGVRPPYGYVVLGTGERHRIENEAKLRAWVLDLAGQIREARMQLHRPLPVRPKPNLCRSCGQRGNCSLRIG</sequence>
<evidence type="ECO:0000256" key="6">
    <source>
        <dbReference type="ARBA" id="ARBA00023014"/>
    </source>
</evidence>
<reference evidence="9 10" key="1">
    <citation type="submission" date="2018-12" db="EMBL/GenBank/DDBJ databases">
        <authorList>
            <person name="Toschakov S.V."/>
        </authorList>
    </citation>
    <scope>NUCLEOTIDE SEQUENCE [LARGE SCALE GENOMIC DNA]</scope>
    <source>
        <strain evidence="9 10">GM2012</strain>
    </source>
</reference>
<dbReference type="GO" id="GO:0046872">
    <property type="term" value="F:metal ion binding"/>
    <property type="evidence" value="ECO:0007669"/>
    <property type="project" value="UniProtKB-KW"/>
</dbReference>
<keyword evidence="4" id="KW-0378">Hydrolase</keyword>
<dbReference type="RefSeq" id="WP_126723539.1">
    <property type="nucleotide sequence ID" value="NZ_RYZH01000002.1"/>
</dbReference>
<evidence type="ECO:0000256" key="2">
    <source>
        <dbReference type="ARBA" id="ARBA00022722"/>
    </source>
</evidence>
<evidence type="ECO:0000313" key="9">
    <source>
        <dbReference type="EMBL" id="RUL89462.1"/>
    </source>
</evidence>
<evidence type="ECO:0000256" key="3">
    <source>
        <dbReference type="ARBA" id="ARBA00022723"/>
    </source>
</evidence>
<accession>A0A432MPV9</accession>
<keyword evidence="7" id="KW-1133">Transmembrane helix</keyword>
<name>A0A432MPV9_9BACT</name>
<evidence type="ECO:0000256" key="7">
    <source>
        <dbReference type="SAM" id="Phobius"/>
    </source>
</evidence>
<dbReference type="AlphaFoldDB" id="A0A432MPV9"/>
<organism evidence="9 10">
    <name type="scientific">Tautonia sociabilis</name>
    <dbReference type="NCBI Taxonomy" id="2080755"/>
    <lineage>
        <taxon>Bacteria</taxon>
        <taxon>Pseudomonadati</taxon>
        <taxon>Planctomycetota</taxon>
        <taxon>Planctomycetia</taxon>
        <taxon>Isosphaerales</taxon>
        <taxon>Isosphaeraceae</taxon>
        <taxon>Tautonia</taxon>
    </lineage>
</organism>
<dbReference type="PANTHER" id="PTHR36531:SF6">
    <property type="entry name" value="DNA REPLICATION ATP-DEPENDENT HELICASE_NUCLEASE DNA2"/>
    <property type="match status" value="1"/>
</dbReference>
<feature type="domain" description="DUF83" evidence="8">
    <location>
        <begin position="57"/>
        <end position="165"/>
    </location>
</feature>
<keyword evidence="10" id="KW-1185">Reference proteome</keyword>
<gene>
    <name evidence="9" type="ORF">TsocGM_01430</name>
</gene>
<evidence type="ECO:0000256" key="5">
    <source>
        <dbReference type="ARBA" id="ARBA00023004"/>
    </source>
</evidence>
<evidence type="ECO:0000256" key="1">
    <source>
        <dbReference type="ARBA" id="ARBA00001966"/>
    </source>
</evidence>
<evidence type="ECO:0000256" key="4">
    <source>
        <dbReference type="ARBA" id="ARBA00022801"/>
    </source>
</evidence>
<evidence type="ECO:0000313" key="10">
    <source>
        <dbReference type="Proteomes" id="UP000280296"/>
    </source>
</evidence>
<dbReference type="Gene3D" id="3.90.320.10">
    <property type="match status" value="1"/>
</dbReference>
<dbReference type="InterPro" id="IPR051827">
    <property type="entry name" value="Cas4_exonuclease"/>
</dbReference>
<keyword evidence="2" id="KW-0540">Nuclease</keyword>
<keyword evidence="3" id="KW-0479">Metal-binding</keyword>
<keyword evidence="7" id="KW-0812">Transmembrane</keyword>
<dbReference type="PANTHER" id="PTHR36531">
    <property type="entry name" value="CRISPR-ASSOCIATED EXONUCLEASE CAS4"/>
    <property type="match status" value="1"/>
</dbReference>
<evidence type="ECO:0000259" key="8">
    <source>
        <dbReference type="Pfam" id="PF01930"/>
    </source>
</evidence>
<dbReference type="GO" id="GO:0016787">
    <property type="term" value="F:hydrolase activity"/>
    <property type="evidence" value="ECO:0007669"/>
    <property type="project" value="UniProtKB-KW"/>
</dbReference>
<dbReference type="GO" id="GO:0051536">
    <property type="term" value="F:iron-sulfur cluster binding"/>
    <property type="evidence" value="ECO:0007669"/>
    <property type="project" value="UniProtKB-KW"/>
</dbReference>
<protein>
    <submittedName>
        <fullName evidence="9">Dna2/Cas4 domain-containing protein</fullName>
    </submittedName>
</protein>
<keyword evidence="6" id="KW-0411">Iron-sulfur</keyword>
<dbReference type="Pfam" id="PF01930">
    <property type="entry name" value="Cas_Cas4"/>
    <property type="match status" value="1"/>
</dbReference>